<feature type="compositionally biased region" description="Acidic residues" evidence="1">
    <location>
        <begin position="80"/>
        <end position="93"/>
    </location>
</feature>
<dbReference type="Proteomes" id="UP001331515">
    <property type="component" value="Unassembled WGS sequence"/>
</dbReference>
<evidence type="ECO:0000313" key="3">
    <source>
        <dbReference type="Proteomes" id="UP001331515"/>
    </source>
</evidence>
<organism evidence="2 3">
    <name type="scientific">Champsocephalus gunnari</name>
    <name type="common">Mackerel icefish</name>
    <dbReference type="NCBI Taxonomy" id="52237"/>
    <lineage>
        <taxon>Eukaryota</taxon>
        <taxon>Metazoa</taxon>
        <taxon>Chordata</taxon>
        <taxon>Craniata</taxon>
        <taxon>Vertebrata</taxon>
        <taxon>Euteleostomi</taxon>
        <taxon>Actinopterygii</taxon>
        <taxon>Neopterygii</taxon>
        <taxon>Teleostei</taxon>
        <taxon>Neoteleostei</taxon>
        <taxon>Acanthomorphata</taxon>
        <taxon>Eupercaria</taxon>
        <taxon>Perciformes</taxon>
        <taxon>Notothenioidei</taxon>
        <taxon>Channichthyidae</taxon>
        <taxon>Champsocephalus</taxon>
    </lineage>
</organism>
<evidence type="ECO:0000313" key="2">
    <source>
        <dbReference type="EMBL" id="KAK5895527.1"/>
    </source>
</evidence>
<keyword evidence="3" id="KW-1185">Reference proteome</keyword>
<protein>
    <submittedName>
        <fullName evidence="2">Uncharacterized protein</fullName>
    </submittedName>
</protein>
<comment type="caution">
    <text evidence="2">The sequence shown here is derived from an EMBL/GenBank/DDBJ whole genome shotgun (WGS) entry which is preliminary data.</text>
</comment>
<dbReference type="EMBL" id="JAURVH010001534">
    <property type="protein sequence ID" value="KAK5895527.1"/>
    <property type="molecule type" value="Genomic_DNA"/>
</dbReference>
<sequence>MFLLKEVQEVEALRGHTLEGITTSNFGDLTEDAAHGLKSVLSRSWHFLQSQHKQAVHAYSGVAALECHDLHLQQDIEEWDDNDYTSPESEEEDLSRCLPSNTEAGELFHEASRAHAGARHDNDHTFKTHLKAY</sequence>
<evidence type="ECO:0000256" key="1">
    <source>
        <dbReference type="SAM" id="MobiDB-lite"/>
    </source>
</evidence>
<name>A0AAN8C2F5_CHAGU</name>
<reference evidence="2 3" key="1">
    <citation type="journal article" date="2023" name="Mol. Biol. Evol.">
        <title>Genomics of Secondarily Temperate Adaptation in the Only Non-Antarctic Icefish.</title>
        <authorList>
            <person name="Rivera-Colon A.G."/>
            <person name="Rayamajhi N."/>
            <person name="Minhas B.F."/>
            <person name="Madrigal G."/>
            <person name="Bilyk K.T."/>
            <person name="Yoon V."/>
            <person name="Hune M."/>
            <person name="Gregory S."/>
            <person name="Cheng C.H.C."/>
            <person name="Catchen J.M."/>
        </authorList>
    </citation>
    <scope>NUCLEOTIDE SEQUENCE [LARGE SCALE GENOMIC DNA]</scope>
    <source>
        <tissue evidence="2">White muscle</tissue>
    </source>
</reference>
<gene>
    <name evidence="2" type="ORF">CgunFtcFv8_009214</name>
</gene>
<feature type="region of interest" description="Disordered" evidence="1">
    <location>
        <begin position="80"/>
        <end position="101"/>
    </location>
</feature>
<accession>A0AAN8C2F5</accession>
<dbReference type="AlphaFoldDB" id="A0AAN8C2F5"/>
<proteinExistence type="predicted"/>